<comment type="caution">
    <text evidence="1">The sequence shown here is derived from an EMBL/GenBank/DDBJ whole genome shotgun (WGS) entry which is preliminary data.</text>
</comment>
<keyword evidence="2" id="KW-1185">Reference proteome</keyword>
<accession>A0A840RSK6</accession>
<dbReference type="Proteomes" id="UP000571084">
    <property type="component" value="Unassembled WGS sequence"/>
</dbReference>
<dbReference type="EMBL" id="JACHHQ010000005">
    <property type="protein sequence ID" value="MBB5200785.1"/>
    <property type="molecule type" value="Genomic_DNA"/>
</dbReference>
<dbReference type="RefSeq" id="WP_168055760.1">
    <property type="nucleotide sequence ID" value="NZ_JAAOZT010000007.1"/>
</dbReference>
<protein>
    <submittedName>
        <fullName evidence="1">Uncharacterized protein</fullName>
    </submittedName>
</protein>
<proteinExistence type="predicted"/>
<reference evidence="1 2" key="1">
    <citation type="submission" date="2020-08" db="EMBL/GenBank/DDBJ databases">
        <title>Genomic Encyclopedia of Type Strains, Phase IV (KMG-IV): sequencing the most valuable type-strain genomes for metagenomic binning, comparative biology and taxonomic classification.</title>
        <authorList>
            <person name="Goeker M."/>
        </authorList>
    </citation>
    <scope>NUCLEOTIDE SEQUENCE [LARGE SCALE GENOMIC DNA]</scope>
    <source>
        <strain evidence="1 2">DSM 23240</strain>
    </source>
</reference>
<sequence>MTITAQQLAAQLTTTHDDGHDFFDRALLKSDLSASDMIELADAALEVRVIDDKDFIAPLNALRADRAYADEVSALLFSEYKDQKAEYLAALDE</sequence>
<dbReference type="AlphaFoldDB" id="A0A840RSK6"/>
<evidence type="ECO:0000313" key="1">
    <source>
        <dbReference type="EMBL" id="MBB5200785.1"/>
    </source>
</evidence>
<organism evidence="1 2">
    <name type="scientific">Glaciimonas immobilis</name>
    <dbReference type="NCBI Taxonomy" id="728004"/>
    <lineage>
        <taxon>Bacteria</taxon>
        <taxon>Pseudomonadati</taxon>
        <taxon>Pseudomonadota</taxon>
        <taxon>Betaproteobacteria</taxon>
        <taxon>Burkholderiales</taxon>
        <taxon>Oxalobacteraceae</taxon>
        <taxon>Glaciimonas</taxon>
    </lineage>
</organism>
<evidence type="ECO:0000313" key="2">
    <source>
        <dbReference type="Proteomes" id="UP000571084"/>
    </source>
</evidence>
<name>A0A840RSK6_9BURK</name>
<gene>
    <name evidence="1" type="ORF">HNR39_002627</name>
</gene>